<comment type="caution">
    <text evidence="1">The sequence shown here is derived from an EMBL/GenBank/DDBJ whole genome shotgun (WGS) entry which is preliminary data.</text>
</comment>
<evidence type="ECO:0000313" key="1">
    <source>
        <dbReference type="EMBL" id="MFC1410379.1"/>
    </source>
</evidence>
<sequence>MDTPSELYLANHLATLLPGLPGESPDGLMPEGRSWIDQLLDTEWTHIEQWGAGADRWDSWPDDALAHHNSPDLYGLAVHTPGLTTVHGYRSRTARDADTHAVHRHWISTPPTD</sequence>
<gene>
    <name evidence="1" type="ORF">ACEZDG_14005</name>
</gene>
<proteinExistence type="predicted"/>
<protein>
    <submittedName>
        <fullName evidence="1">Uncharacterized protein</fullName>
    </submittedName>
</protein>
<organism evidence="1 2">
    <name type="scientific">Streptacidiphilus alkalitolerans</name>
    <dbReference type="NCBI Taxonomy" id="3342712"/>
    <lineage>
        <taxon>Bacteria</taxon>
        <taxon>Bacillati</taxon>
        <taxon>Actinomycetota</taxon>
        <taxon>Actinomycetes</taxon>
        <taxon>Kitasatosporales</taxon>
        <taxon>Streptomycetaceae</taxon>
        <taxon>Streptacidiphilus</taxon>
    </lineage>
</organism>
<dbReference type="Proteomes" id="UP001592582">
    <property type="component" value="Unassembled WGS sequence"/>
</dbReference>
<accession>A0ABV6V9H3</accession>
<keyword evidence="2" id="KW-1185">Reference proteome</keyword>
<reference evidence="1 2" key="1">
    <citation type="submission" date="2024-09" db="EMBL/GenBank/DDBJ databases">
        <authorList>
            <person name="Lee S.D."/>
        </authorList>
    </citation>
    <scope>NUCLEOTIDE SEQUENCE [LARGE SCALE GENOMIC DNA]</scope>
    <source>
        <strain evidence="1 2">N1-1</strain>
    </source>
</reference>
<evidence type="ECO:0000313" key="2">
    <source>
        <dbReference type="Proteomes" id="UP001592582"/>
    </source>
</evidence>
<dbReference type="EMBL" id="JBHEZX010000005">
    <property type="protein sequence ID" value="MFC1410379.1"/>
    <property type="molecule type" value="Genomic_DNA"/>
</dbReference>
<name>A0ABV6V9H3_9ACTN</name>